<sequence>TQAVTTVTRALEASTTTRLPIRTPTLTTPTTTMTTTTRKASTTTTTPDVCNLDLNESSETFSGGSCGYESTGGNVLFKSSKGDFINSPPVPRMFQIR</sequence>
<dbReference type="Proteomes" id="UP000887565">
    <property type="component" value="Unplaced"/>
</dbReference>
<reference evidence="3" key="1">
    <citation type="submission" date="2022-11" db="UniProtKB">
        <authorList>
            <consortium name="WormBaseParasite"/>
        </authorList>
    </citation>
    <scope>IDENTIFICATION</scope>
</reference>
<organism evidence="2 3">
    <name type="scientific">Romanomermis culicivorax</name>
    <name type="common">Nematode worm</name>
    <dbReference type="NCBI Taxonomy" id="13658"/>
    <lineage>
        <taxon>Eukaryota</taxon>
        <taxon>Metazoa</taxon>
        <taxon>Ecdysozoa</taxon>
        <taxon>Nematoda</taxon>
        <taxon>Enoplea</taxon>
        <taxon>Dorylaimia</taxon>
        <taxon>Mermithida</taxon>
        <taxon>Mermithoidea</taxon>
        <taxon>Mermithidae</taxon>
        <taxon>Romanomermis</taxon>
    </lineage>
</organism>
<dbReference type="AlphaFoldDB" id="A0A915HVP1"/>
<evidence type="ECO:0000313" key="3">
    <source>
        <dbReference type="WBParaSite" id="nRc.2.0.1.t05969-RA"/>
    </source>
</evidence>
<accession>A0A915HVP1</accession>
<keyword evidence="2" id="KW-1185">Reference proteome</keyword>
<feature type="region of interest" description="Disordered" evidence="1">
    <location>
        <begin position="21"/>
        <end position="45"/>
    </location>
</feature>
<protein>
    <submittedName>
        <fullName evidence="3">Uncharacterized protein</fullName>
    </submittedName>
</protein>
<evidence type="ECO:0000256" key="1">
    <source>
        <dbReference type="SAM" id="MobiDB-lite"/>
    </source>
</evidence>
<evidence type="ECO:0000313" key="2">
    <source>
        <dbReference type="Proteomes" id="UP000887565"/>
    </source>
</evidence>
<proteinExistence type="predicted"/>
<name>A0A915HVP1_ROMCU</name>
<dbReference type="WBParaSite" id="nRc.2.0.1.t05969-RA">
    <property type="protein sequence ID" value="nRc.2.0.1.t05969-RA"/>
    <property type="gene ID" value="nRc.2.0.1.g05969"/>
</dbReference>